<sequence>MIMKQFDFSGHNWEYEETPVFSFGVDNKEGEKEKVATHEGEGGSDEEPNDKDGEGGSDEASGSDEEFQTPKGSATIRARDTKGKKGSSIVEWKKGSISSYILDHNRRPLMKI</sequence>
<reference evidence="2 3" key="1">
    <citation type="submission" date="2020-02" db="EMBL/GenBank/DDBJ databases">
        <authorList>
            <person name="Ma Q."/>
            <person name="Huang Y."/>
            <person name="Song X."/>
            <person name="Pei D."/>
        </authorList>
    </citation>
    <scope>NUCLEOTIDE SEQUENCE [LARGE SCALE GENOMIC DNA]</scope>
    <source>
        <strain evidence="2">Sxm20200214</strain>
        <tissue evidence="2">Leaf</tissue>
    </source>
</reference>
<dbReference type="AlphaFoldDB" id="A0A8X7W5H4"/>
<feature type="compositionally biased region" description="Acidic residues" evidence="1">
    <location>
        <begin position="42"/>
        <end position="67"/>
    </location>
</feature>
<organism evidence="2 3">
    <name type="scientific">Brassica carinata</name>
    <name type="common">Ethiopian mustard</name>
    <name type="synonym">Abyssinian cabbage</name>
    <dbReference type="NCBI Taxonomy" id="52824"/>
    <lineage>
        <taxon>Eukaryota</taxon>
        <taxon>Viridiplantae</taxon>
        <taxon>Streptophyta</taxon>
        <taxon>Embryophyta</taxon>
        <taxon>Tracheophyta</taxon>
        <taxon>Spermatophyta</taxon>
        <taxon>Magnoliopsida</taxon>
        <taxon>eudicotyledons</taxon>
        <taxon>Gunneridae</taxon>
        <taxon>Pentapetalae</taxon>
        <taxon>rosids</taxon>
        <taxon>malvids</taxon>
        <taxon>Brassicales</taxon>
        <taxon>Brassicaceae</taxon>
        <taxon>Brassiceae</taxon>
        <taxon>Brassica</taxon>
    </lineage>
</organism>
<comment type="caution">
    <text evidence="2">The sequence shown here is derived from an EMBL/GenBank/DDBJ whole genome shotgun (WGS) entry which is preliminary data.</text>
</comment>
<name>A0A8X7W5H4_BRACI</name>
<dbReference type="Proteomes" id="UP000886595">
    <property type="component" value="Unassembled WGS sequence"/>
</dbReference>
<evidence type="ECO:0000313" key="3">
    <source>
        <dbReference type="Proteomes" id="UP000886595"/>
    </source>
</evidence>
<feature type="region of interest" description="Disordered" evidence="1">
    <location>
        <begin position="23"/>
        <end position="88"/>
    </location>
</feature>
<evidence type="ECO:0000313" key="2">
    <source>
        <dbReference type="EMBL" id="KAG2324269.1"/>
    </source>
</evidence>
<feature type="compositionally biased region" description="Basic and acidic residues" evidence="1">
    <location>
        <begin position="26"/>
        <end position="41"/>
    </location>
</feature>
<protein>
    <submittedName>
        <fullName evidence="2">Uncharacterized protein</fullName>
    </submittedName>
</protein>
<accession>A0A8X7W5H4</accession>
<gene>
    <name evidence="2" type="ORF">Bca52824_006997</name>
</gene>
<proteinExistence type="predicted"/>
<keyword evidence="3" id="KW-1185">Reference proteome</keyword>
<evidence type="ECO:0000256" key="1">
    <source>
        <dbReference type="SAM" id="MobiDB-lite"/>
    </source>
</evidence>
<dbReference type="EMBL" id="JAAMPC010000002">
    <property type="protein sequence ID" value="KAG2324269.1"/>
    <property type="molecule type" value="Genomic_DNA"/>
</dbReference>